<dbReference type="AlphaFoldDB" id="A0A8S2YGP5"/>
<dbReference type="EMBL" id="CAJOBH010089337">
    <property type="protein sequence ID" value="CAF4557050.1"/>
    <property type="molecule type" value="Genomic_DNA"/>
</dbReference>
<dbReference type="EMBL" id="CAJOBJ010188792">
    <property type="protein sequence ID" value="CAF4945968.1"/>
    <property type="molecule type" value="Genomic_DNA"/>
</dbReference>
<organism evidence="2 6">
    <name type="scientific">Rotaria magnacalcarata</name>
    <dbReference type="NCBI Taxonomy" id="392030"/>
    <lineage>
        <taxon>Eukaryota</taxon>
        <taxon>Metazoa</taxon>
        <taxon>Spiralia</taxon>
        <taxon>Gnathifera</taxon>
        <taxon>Rotifera</taxon>
        <taxon>Eurotatoria</taxon>
        <taxon>Bdelloidea</taxon>
        <taxon>Philodinida</taxon>
        <taxon>Philodinidae</taxon>
        <taxon>Rotaria</taxon>
    </lineage>
</organism>
<evidence type="ECO:0000256" key="1">
    <source>
        <dbReference type="SAM" id="MobiDB-lite"/>
    </source>
</evidence>
<evidence type="ECO:0000313" key="6">
    <source>
        <dbReference type="Proteomes" id="UP000681967"/>
    </source>
</evidence>
<feature type="region of interest" description="Disordered" evidence="1">
    <location>
        <begin position="1"/>
        <end position="53"/>
    </location>
</feature>
<gene>
    <name evidence="2" type="ORF">BYL167_LOCUS38355</name>
    <name evidence="3" type="ORF">BYL167_LOCUS39329</name>
    <name evidence="4" type="ORF">GIL414_LOCUS47497</name>
    <name evidence="5" type="ORF">GIL414_LOCUS54067</name>
</gene>
<comment type="caution">
    <text evidence="2">The sequence shown here is derived from an EMBL/GenBank/DDBJ whole genome shotgun (WGS) entry which is preliminary data.</text>
</comment>
<protein>
    <submittedName>
        <fullName evidence="2">Uncharacterized protein</fullName>
    </submittedName>
</protein>
<proteinExistence type="predicted"/>
<accession>A0A8S2YGP5</accession>
<feature type="compositionally biased region" description="Basic residues" evidence="1">
    <location>
        <begin position="35"/>
        <end position="47"/>
    </location>
</feature>
<name>A0A8S2YGP5_9BILA</name>
<dbReference type="EMBL" id="CAJOBH010094297">
    <property type="protein sequence ID" value="CAF4581643.1"/>
    <property type="molecule type" value="Genomic_DNA"/>
</dbReference>
<dbReference type="Proteomes" id="UP000681967">
    <property type="component" value="Unassembled WGS sequence"/>
</dbReference>
<reference evidence="2" key="1">
    <citation type="submission" date="2021-02" db="EMBL/GenBank/DDBJ databases">
        <authorList>
            <person name="Nowell W R."/>
        </authorList>
    </citation>
    <scope>NUCLEOTIDE SEQUENCE</scope>
</reference>
<feature type="non-terminal residue" evidence="2">
    <location>
        <position position="53"/>
    </location>
</feature>
<evidence type="ECO:0000313" key="3">
    <source>
        <dbReference type="EMBL" id="CAF4581643.1"/>
    </source>
</evidence>
<evidence type="ECO:0000313" key="2">
    <source>
        <dbReference type="EMBL" id="CAF4557050.1"/>
    </source>
</evidence>
<evidence type="ECO:0000313" key="4">
    <source>
        <dbReference type="EMBL" id="CAF4808963.1"/>
    </source>
</evidence>
<sequence>MYPPPGGYYGSSYHGDLSEQDGTNDYPVRGNRGFRGGRRGRGRRRAQITKNET</sequence>
<dbReference type="EMBL" id="CAJOBJ010151628">
    <property type="protein sequence ID" value="CAF4808963.1"/>
    <property type="molecule type" value="Genomic_DNA"/>
</dbReference>
<dbReference type="Proteomes" id="UP000681720">
    <property type="component" value="Unassembled WGS sequence"/>
</dbReference>
<evidence type="ECO:0000313" key="5">
    <source>
        <dbReference type="EMBL" id="CAF4945968.1"/>
    </source>
</evidence>